<protein>
    <recommendedName>
        <fullName evidence="3">Peptidase S1 domain-containing protein</fullName>
    </recommendedName>
</protein>
<sequence>MDKLRLATLARGELGYHETEYSIVGEADLQKHLIICDKNADHKNFTPIQDFNIEQLPDGYKDQDIVDYIRSQADLTVRVTTTYISQNRPEGYAFYECRGKKFLRVGSGFMQYVYRNELRSNKPCPCPECKNSPTPRLEWAKLKIRTATHVVFDDEEAQNTIVEFFYDDNKGRDKVRYVYGESVAFGAIKGDWCDIRCVSHDIDLCEFLKDTWGRWRWLEMKVNQKFNSEDDHRLAVVVSHPHGCSKQVSIGVWRDRDIVDRSRDWENCVYTYDTPTCPGSSGAPVWILGQMKGAGFFGRHPHSGRPLVGLNVSAVGWDRKK</sequence>
<dbReference type="AlphaFoldDB" id="A0A0B7B952"/>
<dbReference type="SUPFAM" id="SSF50494">
    <property type="entry name" value="Trypsin-like serine proteases"/>
    <property type="match status" value="1"/>
</dbReference>
<dbReference type="InterPro" id="IPR009003">
    <property type="entry name" value="Peptidase_S1_PA"/>
</dbReference>
<reference evidence="2" key="1">
    <citation type="submission" date="2014-12" db="EMBL/GenBank/DDBJ databases">
        <title>Insight into the proteome of Arion vulgaris.</title>
        <authorList>
            <person name="Aradska J."/>
            <person name="Bulat T."/>
            <person name="Smidak R."/>
            <person name="Sarate P."/>
            <person name="Gangsoo J."/>
            <person name="Sialana F."/>
            <person name="Bilban M."/>
            <person name="Lubec G."/>
        </authorList>
    </citation>
    <scope>NUCLEOTIDE SEQUENCE</scope>
    <source>
        <tissue evidence="2">Skin</tissue>
    </source>
</reference>
<evidence type="ECO:0008006" key="3">
    <source>
        <dbReference type="Google" id="ProtNLM"/>
    </source>
</evidence>
<dbReference type="InterPro" id="IPR043504">
    <property type="entry name" value="Peptidase_S1_PA_chymotrypsin"/>
</dbReference>
<evidence type="ECO:0000313" key="2">
    <source>
        <dbReference type="EMBL" id="CEK89859.1"/>
    </source>
</evidence>
<gene>
    <name evidence="2" type="primary">ORF173416</name>
    <name evidence="1" type="synonym">ORF173411</name>
</gene>
<proteinExistence type="predicted"/>
<dbReference type="EMBL" id="HACG01042992">
    <property type="protein sequence ID" value="CEK89857.1"/>
    <property type="molecule type" value="Transcribed_RNA"/>
</dbReference>
<accession>A0A0B7B952</accession>
<organism evidence="2">
    <name type="scientific">Arion vulgaris</name>
    <dbReference type="NCBI Taxonomy" id="1028688"/>
    <lineage>
        <taxon>Eukaryota</taxon>
        <taxon>Metazoa</taxon>
        <taxon>Spiralia</taxon>
        <taxon>Lophotrochozoa</taxon>
        <taxon>Mollusca</taxon>
        <taxon>Gastropoda</taxon>
        <taxon>Heterobranchia</taxon>
        <taxon>Euthyneura</taxon>
        <taxon>Panpulmonata</taxon>
        <taxon>Eupulmonata</taxon>
        <taxon>Stylommatophora</taxon>
        <taxon>Helicina</taxon>
        <taxon>Arionoidea</taxon>
        <taxon>Arionidae</taxon>
        <taxon>Arion</taxon>
    </lineage>
</organism>
<evidence type="ECO:0000313" key="1">
    <source>
        <dbReference type="EMBL" id="CEK89857.1"/>
    </source>
</evidence>
<dbReference type="Gene3D" id="2.40.10.10">
    <property type="entry name" value="Trypsin-like serine proteases"/>
    <property type="match status" value="2"/>
</dbReference>
<dbReference type="EMBL" id="HACG01042994">
    <property type="protein sequence ID" value="CEK89859.1"/>
    <property type="molecule type" value="Transcribed_RNA"/>
</dbReference>
<name>A0A0B7B952_9EUPU</name>